<dbReference type="SMART" id="SM00320">
    <property type="entry name" value="WD40"/>
    <property type="match status" value="6"/>
</dbReference>
<feature type="region of interest" description="Disordered" evidence="9">
    <location>
        <begin position="104"/>
        <end position="138"/>
    </location>
</feature>
<keyword evidence="3" id="KW-0132">Cell division</keyword>
<dbReference type="GO" id="GO:0010997">
    <property type="term" value="F:anaphase-promoting complex binding"/>
    <property type="evidence" value="ECO:0007669"/>
    <property type="project" value="InterPro"/>
</dbReference>
<sequence length="920" mass="101625">MSQVFRDSTNKTPTSMMRDLTLRKNSASSGRKISQTLPSQSCYSMNGTSKNQKGLRRRDLTPSRAFAGSNITGILGGDRYVAVKKSEQELELTNYLMQQPPDSTFNTSNSAPASPAKNYEQEQMKRMMRAKSSGNLTDAGEDDRILCYKKNMAPLPAIGHLNQAKVLYSTCVQPSSAVKKSSRFIPQHPERVLDAPDFKDDYYMNVIDWSSCGIVAVALSCTLYLWNADSGDIMVLFELDESNEMNLITSVKWSADGKFIAVGFKDGSLKLYDPARTPPPNGKLELRTMKPPRQSRNGVLGWHGAVVSAGYQSGQIIHHDVRVAKHITGIWEGHEREVVGLHWSPNQTKLATGSGDNTVRVWDDSRLGSNTTESLFVLDDHVGSVRAVQFCNYKTSLLATGGGMQCKAIKLWNVNSGEMLKSIDTGAAVNGIIFNSDYKEMMSAHACGKLVIWKHPNYNEIAKLSGHAPERAISIVQSPCGQYVMTAGGDEALRTWHPFKVDKSTQQLTQRFKTGILGGVGGAVKLAVRMDLMQTILGIEAAAALRKKESVCNKRGSKGWEQASPGLSIDAENADNAADSTVTIASTLADSRDAKLRDKIAFVRAIAKRQDIIFCDAVNLKAKEEAWKEVAKEVEDLGLKSFAGKTWMRMRDHDWQYVRRHALARSENSHKPSGKLGELDQLVLEIVNKFNGRLSNDYHVEQVLFDMMSEDSEIAEVKAEVNLLTQHPEVKLEPPSRSCDASAAASVVSSSLTQLMAHPASSLSLTTGTTKSDSSAPSCSNIIPKIKSVETNAVLSSSSESNESSLPQDNEQTQPVFENTIKVSTSLSRLSPVPTKRARPGDLIDAAECNSDESVAFLRRKRELELRRLELENEKLEKEIQSLLNQEKRAKELHNIELRRLRLQMVMMGADLLQEPQREE</sequence>
<dbReference type="PANTHER" id="PTHR19918">
    <property type="entry name" value="CELL DIVISION CYCLE 20 CDC20 FIZZY -RELATED"/>
    <property type="match status" value="1"/>
</dbReference>
<keyword evidence="4" id="KW-0677">Repeat</keyword>
<dbReference type="Gene3D" id="2.130.10.10">
    <property type="entry name" value="YVTN repeat-like/Quinoprotein amine dehydrogenase"/>
    <property type="match status" value="1"/>
</dbReference>
<evidence type="ECO:0000256" key="3">
    <source>
        <dbReference type="ARBA" id="ARBA00022618"/>
    </source>
</evidence>
<evidence type="ECO:0000256" key="5">
    <source>
        <dbReference type="ARBA" id="ARBA00022776"/>
    </source>
</evidence>
<dbReference type="InterPro" id="IPR033010">
    <property type="entry name" value="Cdc20/Fizzy"/>
</dbReference>
<feature type="region of interest" description="Disordered" evidence="9">
    <location>
        <begin position="794"/>
        <end position="815"/>
    </location>
</feature>
<dbReference type="Pfam" id="PF24807">
    <property type="entry name" value="WD40_CDC20-Fz"/>
    <property type="match status" value="1"/>
</dbReference>
<evidence type="ECO:0000256" key="6">
    <source>
        <dbReference type="ARBA" id="ARBA00023306"/>
    </source>
</evidence>
<dbReference type="InterPro" id="IPR056150">
    <property type="entry name" value="WD40_CDC20-Fz"/>
</dbReference>
<evidence type="ECO:0000256" key="2">
    <source>
        <dbReference type="ARBA" id="ARBA00022574"/>
    </source>
</evidence>
<evidence type="ECO:0000313" key="12">
    <source>
        <dbReference type="Proteomes" id="UP001176961"/>
    </source>
</evidence>
<evidence type="ECO:0000256" key="9">
    <source>
        <dbReference type="SAM" id="MobiDB-lite"/>
    </source>
</evidence>
<feature type="coiled-coil region" evidence="8">
    <location>
        <begin position="854"/>
        <end position="904"/>
    </location>
</feature>
<keyword evidence="8" id="KW-0175">Coiled coil</keyword>
<keyword evidence="12" id="KW-1185">Reference proteome</keyword>
<dbReference type="InterPro" id="IPR011047">
    <property type="entry name" value="Quinoprotein_ADH-like_sf"/>
</dbReference>
<proteinExistence type="inferred from homology"/>
<feature type="compositionally biased region" description="Polar residues" evidence="9">
    <location>
        <begin position="806"/>
        <end position="815"/>
    </location>
</feature>
<feature type="repeat" description="WD" evidence="7">
    <location>
        <begin position="331"/>
        <end position="363"/>
    </location>
</feature>
<dbReference type="AlphaFoldDB" id="A0AA36MF77"/>
<feature type="compositionally biased region" description="Low complexity" evidence="9">
    <location>
        <begin position="796"/>
        <end position="805"/>
    </location>
</feature>
<dbReference type="InterPro" id="IPR001680">
    <property type="entry name" value="WD40_rpt"/>
</dbReference>
<evidence type="ECO:0000256" key="7">
    <source>
        <dbReference type="PROSITE-ProRule" id="PRU00221"/>
    </source>
</evidence>
<dbReference type="PROSITE" id="PS50082">
    <property type="entry name" value="WD_REPEATS_2"/>
    <property type="match status" value="2"/>
</dbReference>
<feature type="compositionally biased region" description="Polar residues" evidence="9">
    <location>
        <begin position="1"/>
        <end position="15"/>
    </location>
</feature>
<dbReference type="EMBL" id="CATQJL010000316">
    <property type="protein sequence ID" value="CAJ0608105.1"/>
    <property type="molecule type" value="Genomic_DNA"/>
</dbReference>
<protein>
    <recommendedName>
        <fullName evidence="10">CDC20/Fizzy WD40 domain-containing protein</fullName>
    </recommendedName>
</protein>
<evidence type="ECO:0000259" key="10">
    <source>
        <dbReference type="Pfam" id="PF24807"/>
    </source>
</evidence>
<feature type="repeat" description="WD" evidence="7">
    <location>
        <begin position="241"/>
        <end position="273"/>
    </location>
</feature>
<dbReference type="Proteomes" id="UP001176961">
    <property type="component" value="Unassembled WGS sequence"/>
</dbReference>
<name>A0AA36MF77_CYLNA</name>
<feature type="domain" description="CDC20/Fizzy WD40" evidence="10">
    <location>
        <begin position="193"/>
        <end position="496"/>
    </location>
</feature>
<dbReference type="PROSITE" id="PS50294">
    <property type="entry name" value="WD_REPEATS_REGION"/>
    <property type="match status" value="1"/>
</dbReference>
<evidence type="ECO:0000256" key="8">
    <source>
        <dbReference type="SAM" id="Coils"/>
    </source>
</evidence>
<feature type="region of interest" description="Disordered" evidence="9">
    <location>
        <begin position="1"/>
        <end position="60"/>
    </location>
</feature>
<evidence type="ECO:0000313" key="11">
    <source>
        <dbReference type="EMBL" id="CAJ0608105.1"/>
    </source>
</evidence>
<organism evidence="11 12">
    <name type="scientific">Cylicocyclus nassatus</name>
    <name type="common">Nematode worm</name>
    <dbReference type="NCBI Taxonomy" id="53992"/>
    <lineage>
        <taxon>Eukaryota</taxon>
        <taxon>Metazoa</taxon>
        <taxon>Ecdysozoa</taxon>
        <taxon>Nematoda</taxon>
        <taxon>Chromadorea</taxon>
        <taxon>Rhabditida</taxon>
        <taxon>Rhabditina</taxon>
        <taxon>Rhabditomorpha</taxon>
        <taxon>Strongyloidea</taxon>
        <taxon>Strongylidae</taxon>
        <taxon>Cylicocyclus</taxon>
    </lineage>
</organism>
<dbReference type="InterPro" id="IPR015943">
    <property type="entry name" value="WD40/YVTN_repeat-like_dom_sf"/>
</dbReference>
<comment type="caution">
    <text evidence="11">The sequence shown here is derived from an EMBL/GenBank/DDBJ whole genome shotgun (WGS) entry which is preliminary data.</text>
</comment>
<dbReference type="SUPFAM" id="SSF50998">
    <property type="entry name" value="Quinoprotein alcohol dehydrogenase-like"/>
    <property type="match status" value="1"/>
</dbReference>
<evidence type="ECO:0000256" key="1">
    <source>
        <dbReference type="ARBA" id="ARBA00006445"/>
    </source>
</evidence>
<reference evidence="11" key="1">
    <citation type="submission" date="2023-07" db="EMBL/GenBank/DDBJ databases">
        <authorList>
            <consortium name="CYATHOMIX"/>
        </authorList>
    </citation>
    <scope>NUCLEOTIDE SEQUENCE</scope>
    <source>
        <strain evidence="11">N/A</strain>
    </source>
</reference>
<dbReference type="PANTHER" id="PTHR19918:SF8">
    <property type="entry name" value="FI02843P"/>
    <property type="match status" value="1"/>
</dbReference>
<accession>A0AA36MF77</accession>
<keyword evidence="2 7" id="KW-0853">WD repeat</keyword>
<keyword evidence="5" id="KW-0498">Mitosis</keyword>
<dbReference type="GO" id="GO:0051301">
    <property type="term" value="P:cell division"/>
    <property type="evidence" value="ECO:0007669"/>
    <property type="project" value="UniProtKB-KW"/>
</dbReference>
<dbReference type="GO" id="GO:1905786">
    <property type="term" value="P:positive regulation of anaphase-promoting complex-dependent catabolic process"/>
    <property type="evidence" value="ECO:0007669"/>
    <property type="project" value="TreeGrafter"/>
</dbReference>
<keyword evidence="6" id="KW-0131">Cell cycle</keyword>
<feature type="compositionally biased region" description="Polar residues" evidence="9">
    <location>
        <begin position="23"/>
        <end position="52"/>
    </location>
</feature>
<gene>
    <name evidence="11" type="ORF">CYNAS_LOCUS20088</name>
</gene>
<comment type="similarity">
    <text evidence="1">Belongs to the WD repeat CDC20/Fizzy family.</text>
</comment>
<evidence type="ECO:0000256" key="4">
    <source>
        <dbReference type="ARBA" id="ARBA00022737"/>
    </source>
</evidence>
<dbReference type="GO" id="GO:0031145">
    <property type="term" value="P:anaphase-promoting complex-dependent catabolic process"/>
    <property type="evidence" value="ECO:0007669"/>
    <property type="project" value="TreeGrafter"/>
</dbReference>
<dbReference type="GO" id="GO:0005680">
    <property type="term" value="C:anaphase-promoting complex"/>
    <property type="evidence" value="ECO:0007669"/>
    <property type="project" value="TreeGrafter"/>
</dbReference>
<dbReference type="GO" id="GO:1990757">
    <property type="term" value="F:ubiquitin ligase activator activity"/>
    <property type="evidence" value="ECO:0007669"/>
    <property type="project" value="TreeGrafter"/>
</dbReference>